<evidence type="ECO:0000256" key="2">
    <source>
        <dbReference type="SAM" id="Phobius"/>
    </source>
</evidence>
<dbReference type="AlphaFoldDB" id="A0A1C4WAL3"/>
<evidence type="ECO:0000256" key="1">
    <source>
        <dbReference type="SAM" id="MobiDB-lite"/>
    </source>
</evidence>
<keyword evidence="2" id="KW-1133">Transmembrane helix</keyword>
<name>A0A1C4WAL3_9ACTN</name>
<feature type="region of interest" description="Disordered" evidence="1">
    <location>
        <begin position="1"/>
        <end position="39"/>
    </location>
</feature>
<accession>A0A1C4WAL3</accession>
<evidence type="ECO:0000313" key="4">
    <source>
        <dbReference type="Proteomes" id="UP000199629"/>
    </source>
</evidence>
<keyword evidence="2" id="KW-0472">Membrane</keyword>
<keyword evidence="2" id="KW-0812">Transmembrane</keyword>
<protein>
    <recommendedName>
        <fullName evidence="5">PknH-like extracellular domain-containing protein</fullName>
    </recommendedName>
</protein>
<feature type="compositionally biased region" description="Low complexity" evidence="1">
    <location>
        <begin position="77"/>
        <end position="95"/>
    </location>
</feature>
<organism evidence="3 4">
    <name type="scientific">Micromonospora chaiyaphumensis</name>
    <dbReference type="NCBI Taxonomy" id="307119"/>
    <lineage>
        <taxon>Bacteria</taxon>
        <taxon>Bacillati</taxon>
        <taxon>Actinomycetota</taxon>
        <taxon>Actinomycetes</taxon>
        <taxon>Micromonosporales</taxon>
        <taxon>Micromonosporaceae</taxon>
        <taxon>Micromonospora</taxon>
    </lineage>
</organism>
<dbReference type="EMBL" id="FMCS01000003">
    <property type="protein sequence ID" value="SCE93277.1"/>
    <property type="molecule type" value="Genomic_DNA"/>
</dbReference>
<evidence type="ECO:0000313" key="3">
    <source>
        <dbReference type="EMBL" id="SCE93277.1"/>
    </source>
</evidence>
<proteinExistence type="predicted"/>
<feature type="transmembrane region" description="Helical" evidence="2">
    <location>
        <begin position="39"/>
        <end position="58"/>
    </location>
</feature>
<dbReference type="Proteomes" id="UP000199629">
    <property type="component" value="Unassembled WGS sequence"/>
</dbReference>
<feature type="region of interest" description="Disordered" evidence="1">
    <location>
        <begin position="55"/>
        <end position="115"/>
    </location>
</feature>
<dbReference type="RefSeq" id="WP_091261929.1">
    <property type="nucleotide sequence ID" value="NZ_FMCS01000003.1"/>
</dbReference>
<keyword evidence="4" id="KW-1185">Reference proteome</keyword>
<sequence>MSDGFESTFAPLQGQQPPAPFASPEAVRRRGRQRSQRQAVVAGLAVVAVAGAGAGSVANLGPGDGSPTPGASRTTVAPSGTGSPSVAPSPTTPATSAPPSPNGSGRPDPGVADLGTLMLRPADLGPGAWRKQLPREPFSGDTWRWADLCAAYRSSDYQSLRRQADLDFTGYATGSAGYVYEHLHRYADGWGPRALDDVRHVLATCAGTATPSTVPGSPAPRRFTVVGTGFAGDEALLVREEQWYYEGETLAADPIVTLVAVVRVGDLVGTVMFSPDRDEPYARMVATAAADRLAAG</sequence>
<reference evidence="4" key="1">
    <citation type="submission" date="2016-06" db="EMBL/GenBank/DDBJ databases">
        <authorList>
            <person name="Varghese N."/>
            <person name="Submissions Spin"/>
        </authorList>
    </citation>
    <scope>NUCLEOTIDE SEQUENCE [LARGE SCALE GENOMIC DNA]</scope>
    <source>
        <strain evidence="4">DSM 45246</strain>
    </source>
</reference>
<gene>
    <name evidence="3" type="ORF">GA0070214_103389</name>
</gene>
<evidence type="ECO:0008006" key="5">
    <source>
        <dbReference type="Google" id="ProtNLM"/>
    </source>
</evidence>